<gene>
    <name evidence="5" type="ORF">DPV93_03035</name>
</gene>
<evidence type="ECO:0000259" key="4">
    <source>
        <dbReference type="Pfam" id="PF10145"/>
    </source>
</evidence>
<feature type="transmembrane region" description="Helical" evidence="3">
    <location>
        <begin position="561"/>
        <end position="584"/>
    </location>
</feature>
<dbReference type="Gene3D" id="1.10.287.1490">
    <property type="match status" value="1"/>
</dbReference>
<sequence>MSKDLKIQVLLSAVDKLTSPFKNAQKVTQQFSSSLKEQRNKVRELQKAFSQNEAQIKKYANTLNPLKAKLSENTTALSKAYAEQRRMETALKSMSNPTQAFTQKLEQVRKNVAKLKDEQEKAVVKLKNARTEFAKNGMTASEMGNKQRNLTQQIKQANSAIDKQRTKLEKLNDAMKKKQLYQQRTERLRAKAEQYANIGGRAIASYGMMKEKVAMPVTAFMSAEQASTNLKVAMMGKGGVVSQDFQKINELAMQLGDRLPGTTADFQNLMTMLVRQGMSAKAILGGTGEAAAYLAVQLEMPPQQAAEFAAKMQDATRTTEADMMGLMDVIQKGFYAGVDSTNMLGAFKNLGSAMDTIKMKGLEGAKALAPFVAMFDQAGMDGSASGNAMRKVLQKGMKKGDIQATLKKMRKKGLISSDIELDFTNGKGEFGGFDKMFKELEKLKKLNTAERIKVIEGIFGNDAEVNQVVSTMIEKGKAGYEEFAEKLEKQADLRKRVDEQLSTLTNIWESTTGTFTNLLVEIGATIAPQLKEMADALGKIAEKTKAWVKENPELVALLMKIAVGMTAIVGVTGILASAFSFLLFPIGKAFLIFGQLGGAFGSVISVTVQLGRVFLASIPSILSFSAALMTNPLTWIVLGIVAVVAAIVWLIKNLDKVKAVALVVWTAVAQWFEELGQKIKEIWDTVVQKFNNAWAALKILFMMGCLALYQFFNDALQKVKDIWGTISQWFGNLWEGIKSVFTGFTDFIVQKFEGVKDTVLGIWDSIGNAINNAISGIKSFLGFGDDVDETTEKLKQAEQLRQNTPRKLEGFSSGGYTGNGGKYVPAGIVHKGEYVLTKEATSRLGVGLLNRLNYGGRIGATAMLGASVAVAQPLKVDNRPPLKSQQAVGFAQSSVSPMINITVNSQPGQNEQALAQYIARTVQQELAKEQRRNQARQRSSLLDS</sequence>
<reference evidence="5 6" key="1">
    <citation type="submission" date="2018-05" db="EMBL/GenBank/DDBJ databases">
        <title>Draft Genome Sequences for a Diverse set of 7 Haemophilus Species.</title>
        <authorList>
            <person name="Nichols M."/>
            <person name="Topaz N."/>
            <person name="Wang X."/>
            <person name="Wang X."/>
            <person name="Boxrud D."/>
        </authorList>
    </citation>
    <scope>NUCLEOTIDE SEQUENCE [LARGE SCALE GENOMIC DNA]</scope>
    <source>
        <strain evidence="5 6">C2002001239</strain>
    </source>
</reference>
<dbReference type="RefSeq" id="WP_111402132.1">
    <property type="nucleotide sequence ID" value="NZ_QEPN01000002.1"/>
</dbReference>
<feature type="domain" description="Phage tail tape measure protein" evidence="4">
    <location>
        <begin position="250"/>
        <end position="460"/>
    </location>
</feature>
<keyword evidence="1" id="KW-1188">Viral release from host cell</keyword>
<dbReference type="InterPro" id="IPR010090">
    <property type="entry name" value="Phage_tape_meas"/>
</dbReference>
<feature type="coiled-coil region" evidence="2">
    <location>
        <begin position="98"/>
        <end position="191"/>
    </location>
</feature>
<evidence type="ECO:0000313" key="5">
    <source>
        <dbReference type="EMBL" id="RDE73076.1"/>
    </source>
</evidence>
<feature type="coiled-coil region" evidence="2">
    <location>
        <begin position="35"/>
        <end position="62"/>
    </location>
</feature>
<dbReference type="Gene3D" id="1.20.120.20">
    <property type="entry name" value="Apolipoprotein"/>
    <property type="match status" value="1"/>
</dbReference>
<evidence type="ECO:0000256" key="3">
    <source>
        <dbReference type="SAM" id="Phobius"/>
    </source>
</evidence>
<organism evidence="5 6">
    <name type="scientific">Haemophilus sputorum</name>
    <dbReference type="NCBI Taxonomy" id="1078480"/>
    <lineage>
        <taxon>Bacteria</taxon>
        <taxon>Pseudomonadati</taxon>
        <taxon>Pseudomonadota</taxon>
        <taxon>Gammaproteobacteria</taxon>
        <taxon>Pasteurellales</taxon>
        <taxon>Pasteurellaceae</taxon>
        <taxon>Haemophilus</taxon>
    </lineage>
</organism>
<dbReference type="Pfam" id="PF10145">
    <property type="entry name" value="PhageMin_Tail"/>
    <property type="match status" value="1"/>
</dbReference>
<dbReference type="PANTHER" id="PTHR37813:SF1">
    <property type="entry name" value="FELS-2 PROPHAGE PROTEIN"/>
    <property type="match status" value="1"/>
</dbReference>
<keyword evidence="2" id="KW-0175">Coiled coil</keyword>
<evidence type="ECO:0000256" key="2">
    <source>
        <dbReference type="SAM" id="Coils"/>
    </source>
</evidence>
<dbReference type="PANTHER" id="PTHR37813">
    <property type="entry name" value="FELS-2 PROPHAGE PROTEIN"/>
    <property type="match status" value="1"/>
</dbReference>
<keyword evidence="3" id="KW-0472">Membrane</keyword>
<dbReference type="Proteomes" id="UP000253872">
    <property type="component" value="Unassembled WGS sequence"/>
</dbReference>
<name>A0A369YME7_9PAST</name>
<evidence type="ECO:0000256" key="1">
    <source>
        <dbReference type="ARBA" id="ARBA00022612"/>
    </source>
</evidence>
<proteinExistence type="predicted"/>
<keyword evidence="3" id="KW-0812">Transmembrane</keyword>
<dbReference type="EMBL" id="QEPN01000002">
    <property type="protein sequence ID" value="RDE73076.1"/>
    <property type="molecule type" value="Genomic_DNA"/>
</dbReference>
<dbReference type="NCBIfam" id="TIGR01760">
    <property type="entry name" value="tape_meas_TP901"/>
    <property type="match status" value="1"/>
</dbReference>
<feature type="transmembrane region" description="Helical" evidence="3">
    <location>
        <begin position="633"/>
        <end position="650"/>
    </location>
</feature>
<evidence type="ECO:0000313" key="6">
    <source>
        <dbReference type="Proteomes" id="UP000253872"/>
    </source>
</evidence>
<keyword evidence="3" id="KW-1133">Transmembrane helix</keyword>
<feature type="transmembrane region" description="Helical" evidence="3">
    <location>
        <begin position="693"/>
        <end position="712"/>
    </location>
</feature>
<feature type="transmembrane region" description="Helical" evidence="3">
    <location>
        <begin position="596"/>
        <end position="621"/>
    </location>
</feature>
<protein>
    <submittedName>
        <fullName evidence="5">Phage tail tape measure protein</fullName>
    </submittedName>
</protein>
<accession>A0A369YME7</accession>
<dbReference type="AlphaFoldDB" id="A0A369YME7"/>
<comment type="caution">
    <text evidence="5">The sequence shown here is derived from an EMBL/GenBank/DDBJ whole genome shotgun (WGS) entry which is preliminary data.</text>
</comment>